<dbReference type="PANTHER" id="PTHR47326:SF1">
    <property type="entry name" value="HTH PSQ-TYPE DOMAIN-CONTAINING PROTEIN"/>
    <property type="match status" value="1"/>
</dbReference>
<name>E2APV7_CAMFO</name>
<dbReference type="GO" id="GO:0003676">
    <property type="term" value="F:nucleic acid binding"/>
    <property type="evidence" value="ECO:0007669"/>
    <property type="project" value="InterPro"/>
</dbReference>
<dbReference type="InterPro" id="IPR036397">
    <property type="entry name" value="RNaseH_sf"/>
</dbReference>
<dbReference type="Proteomes" id="UP000000311">
    <property type="component" value="Unassembled WGS sequence"/>
</dbReference>
<dbReference type="Gene3D" id="3.30.420.10">
    <property type="entry name" value="Ribonuclease H-like superfamily/Ribonuclease H"/>
    <property type="match status" value="1"/>
</dbReference>
<accession>E2APV7</accession>
<gene>
    <name evidence="1" type="ORF">EAG_07520</name>
</gene>
<evidence type="ECO:0008006" key="3">
    <source>
        <dbReference type="Google" id="ProtNLM"/>
    </source>
</evidence>
<organism evidence="2">
    <name type="scientific">Camponotus floridanus</name>
    <name type="common">Florida carpenter ant</name>
    <dbReference type="NCBI Taxonomy" id="104421"/>
    <lineage>
        <taxon>Eukaryota</taxon>
        <taxon>Metazoa</taxon>
        <taxon>Ecdysozoa</taxon>
        <taxon>Arthropoda</taxon>
        <taxon>Hexapoda</taxon>
        <taxon>Insecta</taxon>
        <taxon>Pterygota</taxon>
        <taxon>Neoptera</taxon>
        <taxon>Endopterygota</taxon>
        <taxon>Hymenoptera</taxon>
        <taxon>Apocrita</taxon>
        <taxon>Aculeata</taxon>
        <taxon>Formicoidea</taxon>
        <taxon>Formicidae</taxon>
        <taxon>Formicinae</taxon>
        <taxon>Camponotus</taxon>
    </lineage>
</organism>
<feature type="non-terminal residue" evidence="1">
    <location>
        <position position="1"/>
    </location>
</feature>
<proteinExistence type="predicted"/>
<feature type="non-terminal residue" evidence="1">
    <location>
        <position position="58"/>
    </location>
</feature>
<sequence>LQQDGHPAYTSILARIILNQKFPGRWIGLHGPQEWPPRSPDLTPMDFFMWGFLKNKVY</sequence>
<dbReference type="PANTHER" id="PTHR47326">
    <property type="entry name" value="TRANSPOSABLE ELEMENT TC3 TRANSPOSASE-LIKE PROTEIN"/>
    <property type="match status" value="1"/>
</dbReference>
<dbReference type="InParanoid" id="E2APV7"/>
<protein>
    <recommendedName>
        <fullName evidence="3">Transposable element Tc3 transposase</fullName>
    </recommendedName>
</protein>
<dbReference type="OMA" id="QKFPGRW"/>
<reference evidence="1 2" key="1">
    <citation type="journal article" date="2010" name="Science">
        <title>Genomic comparison of the ants Camponotus floridanus and Harpegnathos saltator.</title>
        <authorList>
            <person name="Bonasio R."/>
            <person name="Zhang G."/>
            <person name="Ye C."/>
            <person name="Mutti N.S."/>
            <person name="Fang X."/>
            <person name="Qin N."/>
            <person name="Donahue G."/>
            <person name="Yang P."/>
            <person name="Li Q."/>
            <person name="Li C."/>
            <person name="Zhang P."/>
            <person name="Huang Z."/>
            <person name="Berger S.L."/>
            <person name="Reinberg D."/>
            <person name="Wang J."/>
            <person name="Liebig J."/>
        </authorList>
    </citation>
    <scope>NUCLEOTIDE SEQUENCE [LARGE SCALE GENOMIC DNA]</scope>
    <source>
        <strain evidence="2">C129</strain>
    </source>
</reference>
<dbReference type="AlphaFoldDB" id="E2APV7"/>
<dbReference type="EMBL" id="GL441600">
    <property type="protein sequence ID" value="EFN64531.1"/>
    <property type="molecule type" value="Genomic_DNA"/>
</dbReference>
<evidence type="ECO:0000313" key="1">
    <source>
        <dbReference type="EMBL" id="EFN64531.1"/>
    </source>
</evidence>
<evidence type="ECO:0000313" key="2">
    <source>
        <dbReference type="Proteomes" id="UP000000311"/>
    </source>
</evidence>
<keyword evidence="2" id="KW-1185">Reference proteome</keyword>